<keyword evidence="2" id="KW-0326">Glycosidase</keyword>
<keyword evidence="7" id="KW-1185">Reference proteome</keyword>
<gene>
    <name evidence="6" type="ORF">FOZ62_019560</name>
    <name evidence="5" type="ORF">FOZ63_004647</name>
</gene>
<sequence>MASICYLLLAALTWQSEAFEFYAYFVGEELQLGAFDVGVTELIFVGFAVSANGSITMTFSNKNDPDSTAVTAVLSARQAADTYTTRVSFVISGSIPFISDGSSAFSNIYASANNIVEKYKFDGINFDWEFPSNTEEWKELLGRTQ</sequence>
<feature type="domain" description="GH18" evidence="4">
    <location>
        <begin position="19"/>
        <end position="145"/>
    </location>
</feature>
<dbReference type="AlphaFoldDB" id="A0A7J6R8R9"/>
<dbReference type="Gene3D" id="3.20.20.80">
    <property type="entry name" value="Glycosidases"/>
    <property type="match status" value="1"/>
</dbReference>
<evidence type="ECO:0000313" key="5">
    <source>
        <dbReference type="EMBL" id="KAF4716812.1"/>
    </source>
</evidence>
<dbReference type="GO" id="GO:0005975">
    <property type="term" value="P:carbohydrate metabolic process"/>
    <property type="evidence" value="ECO:0007669"/>
    <property type="project" value="InterPro"/>
</dbReference>
<evidence type="ECO:0000256" key="3">
    <source>
        <dbReference type="SAM" id="SignalP"/>
    </source>
</evidence>
<evidence type="ECO:0000313" key="8">
    <source>
        <dbReference type="Proteomes" id="UP000574390"/>
    </source>
</evidence>
<proteinExistence type="predicted"/>
<feature type="signal peptide" evidence="3">
    <location>
        <begin position="1"/>
        <end position="18"/>
    </location>
</feature>
<evidence type="ECO:0000256" key="2">
    <source>
        <dbReference type="ARBA" id="ARBA00023295"/>
    </source>
</evidence>
<dbReference type="PROSITE" id="PS01095">
    <property type="entry name" value="GH18_1"/>
    <property type="match status" value="1"/>
</dbReference>
<evidence type="ECO:0000313" key="7">
    <source>
        <dbReference type="Proteomes" id="UP000553632"/>
    </source>
</evidence>
<keyword evidence="1" id="KW-0378">Hydrolase</keyword>
<dbReference type="EMBL" id="JABANM010005017">
    <property type="protein sequence ID" value="KAF4748320.1"/>
    <property type="molecule type" value="Genomic_DNA"/>
</dbReference>
<evidence type="ECO:0000313" key="6">
    <source>
        <dbReference type="EMBL" id="KAF4748320.1"/>
    </source>
</evidence>
<evidence type="ECO:0000259" key="4">
    <source>
        <dbReference type="PROSITE" id="PS51910"/>
    </source>
</evidence>
<dbReference type="SUPFAM" id="SSF51445">
    <property type="entry name" value="(Trans)glycosidases"/>
    <property type="match status" value="1"/>
</dbReference>
<dbReference type="InterPro" id="IPR017853">
    <property type="entry name" value="GH"/>
</dbReference>
<dbReference type="Proteomes" id="UP000574390">
    <property type="component" value="Unassembled WGS sequence"/>
</dbReference>
<name>A0A7J6R8R9_PEROL</name>
<dbReference type="InterPro" id="IPR001223">
    <property type="entry name" value="Glyco_hydro18_cat"/>
</dbReference>
<comment type="caution">
    <text evidence="5">The sequence shown here is derived from an EMBL/GenBank/DDBJ whole genome shotgun (WGS) entry which is preliminary data.</text>
</comment>
<dbReference type="Proteomes" id="UP000553632">
    <property type="component" value="Unassembled WGS sequence"/>
</dbReference>
<keyword evidence="3" id="KW-0732">Signal</keyword>
<evidence type="ECO:0000256" key="1">
    <source>
        <dbReference type="ARBA" id="ARBA00022801"/>
    </source>
</evidence>
<dbReference type="EMBL" id="JABANO010027459">
    <property type="protein sequence ID" value="KAF4716812.1"/>
    <property type="molecule type" value="Genomic_DNA"/>
</dbReference>
<dbReference type="GO" id="GO:0004553">
    <property type="term" value="F:hydrolase activity, hydrolyzing O-glycosyl compounds"/>
    <property type="evidence" value="ECO:0007669"/>
    <property type="project" value="InterPro"/>
</dbReference>
<reference evidence="7 8" key="1">
    <citation type="submission" date="2020-04" db="EMBL/GenBank/DDBJ databases">
        <title>Perkinsus olseni comparative genomics.</title>
        <authorList>
            <person name="Bogema D.R."/>
        </authorList>
    </citation>
    <scope>NUCLEOTIDE SEQUENCE [LARGE SCALE GENOMIC DNA]</scope>
    <source>
        <strain evidence="6">ATCC PRA-205</strain>
        <strain evidence="5 7">ATCC PRA-207</strain>
    </source>
</reference>
<dbReference type="PROSITE" id="PS51910">
    <property type="entry name" value="GH18_2"/>
    <property type="match status" value="1"/>
</dbReference>
<feature type="chain" id="PRO_5033594422" description="GH18 domain-containing protein" evidence="3">
    <location>
        <begin position="19"/>
        <end position="145"/>
    </location>
</feature>
<organism evidence="5 7">
    <name type="scientific">Perkinsus olseni</name>
    <name type="common">Perkinsus atlanticus</name>
    <dbReference type="NCBI Taxonomy" id="32597"/>
    <lineage>
        <taxon>Eukaryota</taxon>
        <taxon>Sar</taxon>
        <taxon>Alveolata</taxon>
        <taxon>Perkinsozoa</taxon>
        <taxon>Perkinsea</taxon>
        <taxon>Perkinsida</taxon>
        <taxon>Perkinsidae</taxon>
        <taxon>Perkinsus</taxon>
    </lineage>
</organism>
<protein>
    <recommendedName>
        <fullName evidence="4">GH18 domain-containing protein</fullName>
    </recommendedName>
</protein>
<dbReference type="InterPro" id="IPR001579">
    <property type="entry name" value="Glyco_hydro_18_chit_AS"/>
</dbReference>
<accession>A0A7J6R8R9</accession>